<dbReference type="PANTHER" id="PTHR32099:SF110">
    <property type="entry name" value="CYSTEINE-RICH RECEPTOR-KINASE-LIKE PROTEIN"/>
    <property type="match status" value="1"/>
</dbReference>
<evidence type="ECO:0000256" key="11">
    <source>
        <dbReference type="ARBA" id="ARBA00022777"/>
    </source>
</evidence>
<keyword evidence="12 19" id="KW-0067">ATP-binding</keyword>
<feature type="domain" description="Gnk2-homologous" evidence="23">
    <location>
        <begin position="514"/>
        <end position="613"/>
    </location>
</feature>
<evidence type="ECO:0000256" key="10">
    <source>
        <dbReference type="ARBA" id="ARBA00022741"/>
    </source>
</evidence>
<keyword evidence="7 20" id="KW-0812">Transmembrane</keyword>
<sequence length="1052" mass="118979">MASYNIFLLSILVSFLSFTNTQAQSNSDSVYLYHNCSGGNTTDGSIFQSNLKILLSSLSDNAIESNGFYNSAYGENPSDSVFGLFMCRGDVPSQLCQLCVQNATQRLSSECSLAKQAVIWYDECTVRYSNNSFFSTFSIRPRLGMYNIANISNQESFMNLLFQTINETADAAAAAAVNKFATRKANISGFQSLYCLAQCTRDLSPSDCRSCLSGVIGDLPWCCQGKQGGRVLYPSCNVRYELYPFYGSTSEDSQLSEDPIYLNHNCSTNVTDDRDFKIHLSTLLSYMSSNATNQMDYKDVVEDTVYGLFMCRGDLPSPLCHQCVLNATHIISSECNSFQEAVIWYSHCMLRYSYRHFFSQVENSPPFQMLSLINTFNDVQEQSLFTYTLSTTLYNLSEAAKRSTARYVTKSSLINDAETLYVLAQCTQDLSSDNCSLCLEDINKNMSLAKLGNTGGRVLYPSCNLRYEFFKFYRDPPWQTPGNSSPPLLKEKTKRQLRTIIAIVLSIIISVTLLISVYYLIKRKARKSEIGIKIHLSTLLSYMSSNATNQMDYKDVVEDTVYGLFMCRGDLPSPLCHQCVLNATHIISSECNSFQEAVIWYSHCMLRYSYRHFFSQVENSPPFQMLSLINTFNDVQEQSLFTYTLSTTLYNLSEAAKRSTARYVTKSSLINDAETLYVLAQCTQDLSKKTKRQLRTIIAIVLSIIISVTLLISVYYLIKRKARMSVKSILRENFGYESVTLEPLQFSFSIIKAATNNFSNENRIGKGGFGEVYKGILFDGREVAIKKLSKSSKQGVHEFKNEVLLIAKLQHRNLVTFIGFCLEEEQKILIYEYVPNKSLDYFLFDSQKAHLLSWSQRYEIITGVARGILYLHKHSRLKVIHRDLKPSNILLDENMIPKISDFGLARIIEINQDEGSTGRIVGTYGYMSPEYAMFGQFSEKSDVFSFGVMVIEIVTGKKNSTSYDQPHQVANSLLSYIICVQQNPHARPSMVKVVSYFSNHSVELPRPEEPTFFLHGTMDSKALRQESSYGHSTSGCTPFSVNEMSTSQFLPR</sequence>
<dbReference type="FunFam" id="3.30.200.20:FF:000727">
    <property type="entry name" value="Cysteine-rich RLK (RECEPTOR-like protein kinase) 23"/>
    <property type="match status" value="1"/>
</dbReference>
<gene>
    <name evidence="24" type="ORF">LR48_Vigan10g079900</name>
</gene>
<evidence type="ECO:0000256" key="3">
    <source>
        <dbReference type="ARBA" id="ARBA00010217"/>
    </source>
</evidence>
<evidence type="ECO:0000313" key="24">
    <source>
        <dbReference type="EMBL" id="KOM54907.1"/>
    </source>
</evidence>
<dbReference type="GO" id="GO:0002229">
    <property type="term" value="P:defense response to oomycetes"/>
    <property type="evidence" value="ECO:0007669"/>
    <property type="project" value="UniProtKB-ARBA"/>
</dbReference>
<dbReference type="PROSITE" id="PS00107">
    <property type="entry name" value="PROTEIN_KINASE_ATP"/>
    <property type="match status" value="1"/>
</dbReference>
<feature type="domain" description="Gnk2-homologous" evidence="23">
    <location>
        <begin position="258"/>
        <end position="357"/>
    </location>
</feature>
<dbReference type="GO" id="GO:0005886">
    <property type="term" value="C:plasma membrane"/>
    <property type="evidence" value="ECO:0007669"/>
    <property type="project" value="UniProtKB-SubCell"/>
</dbReference>
<feature type="chain" id="PRO_5005596713" description="Cysteine-rich receptor-like protein kinase" evidence="21">
    <location>
        <begin position="24"/>
        <end position="1052"/>
    </location>
</feature>
<dbReference type="Gene3D" id="3.30.430.20">
    <property type="entry name" value="Gnk2 domain, C-X8-C-X2-C motif"/>
    <property type="match status" value="6"/>
</dbReference>
<keyword evidence="14 20" id="KW-0472">Membrane</keyword>
<keyword evidence="10 19" id="KW-0547">Nucleotide-binding</keyword>
<keyword evidence="9" id="KW-0677">Repeat</keyword>
<dbReference type="PROSITE" id="PS50011">
    <property type="entry name" value="PROTEIN_KINASE_DOM"/>
    <property type="match status" value="1"/>
</dbReference>
<evidence type="ECO:0000259" key="23">
    <source>
        <dbReference type="PROSITE" id="PS51473"/>
    </source>
</evidence>
<evidence type="ECO:0000256" key="6">
    <source>
        <dbReference type="ARBA" id="ARBA00022679"/>
    </source>
</evidence>
<reference evidence="25" key="1">
    <citation type="journal article" date="2015" name="Proc. Natl. Acad. Sci. U.S.A.">
        <title>Genome sequencing of adzuki bean (Vigna angularis) provides insight into high starch and low fat accumulation and domestication.</title>
        <authorList>
            <person name="Yang K."/>
            <person name="Tian Z."/>
            <person name="Chen C."/>
            <person name="Luo L."/>
            <person name="Zhao B."/>
            <person name="Wang Z."/>
            <person name="Yu L."/>
            <person name="Li Y."/>
            <person name="Sun Y."/>
            <person name="Li W."/>
            <person name="Chen Y."/>
            <person name="Li Y."/>
            <person name="Zhang Y."/>
            <person name="Ai D."/>
            <person name="Zhao J."/>
            <person name="Shang C."/>
            <person name="Ma Y."/>
            <person name="Wu B."/>
            <person name="Wang M."/>
            <person name="Gao L."/>
            <person name="Sun D."/>
            <person name="Zhang P."/>
            <person name="Guo F."/>
            <person name="Wang W."/>
            <person name="Li Y."/>
            <person name="Wang J."/>
            <person name="Varshney R.K."/>
            <person name="Wang J."/>
            <person name="Ling H.Q."/>
            <person name="Wan P."/>
        </authorList>
    </citation>
    <scope>NUCLEOTIDE SEQUENCE</scope>
    <source>
        <strain evidence="25">cv. Jingnong 6</strain>
    </source>
</reference>
<evidence type="ECO:0000256" key="8">
    <source>
        <dbReference type="ARBA" id="ARBA00022729"/>
    </source>
</evidence>
<evidence type="ECO:0000256" key="16">
    <source>
        <dbReference type="ARBA" id="ARBA00023180"/>
    </source>
</evidence>
<dbReference type="FunFam" id="3.30.430.20:FF:000012">
    <property type="entry name" value="Cysteine-rich receptor-like protein kinase 25"/>
    <property type="match status" value="2"/>
</dbReference>
<keyword evidence="6" id="KW-0808">Transferase</keyword>
<dbReference type="STRING" id="3914.A0A0L9VJ13"/>
<dbReference type="Gene3D" id="3.30.200.20">
    <property type="entry name" value="Phosphorylase Kinase, domain 1"/>
    <property type="match status" value="1"/>
</dbReference>
<keyword evidence="15" id="KW-0675">Receptor</keyword>
<evidence type="ECO:0000256" key="9">
    <source>
        <dbReference type="ARBA" id="ARBA00022737"/>
    </source>
</evidence>
<comment type="catalytic activity">
    <reaction evidence="17">
        <text>L-seryl-[protein] + ATP = O-phospho-L-seryl-[protein] + ADP + H(+)</text>
        <dbReference type="Rhea" id="RHEA:17989"/>
        <dbReference type="Rhea" id="RHEA-COMP:9863"/>
        <dbReference type="Rhea" id="RHEA-COMP:11604"/>
        <dbReference type="ChEBI" id="CHEBI:15378"/>
        <dbReference type="ChEBI" id="CHEBI:29999"/>
        <dbReference type="ChEBI" id="CHEBI:30616"/>
        <dbReference type="ChEBI" id="CHEBI:83421"/>
        <dbReference type="ChEBI" id="CHEBI:456216"/>
    </reaction>
</comment>
<evidence type="ECO:0000256" key="13">
    <source>
        <dbReference type="ARBA" id="ARBA00022989"/>
    </source>
</evidence>
<evidence type="ECO:0000256" key="5">
    <source>
        <dbReference type="ARBA" id="ARBA00022527"/>
    </source>
</evidence>
<dbReference type="AlphaFoldDB" id="A0A0L9VJ13"/>
<evidence type="ECO:0000256" key="18">
    <source>
        <dbReference type="ARBA" id="ARBA00047951"/>
    </source>
</evidence>
<evidence type="ECO:0000256" key="14">
    <source>
        <dbReference type="ARBA" id="ARBA00023136"/>
    </source>
</evidence>
<evidence type="ECO:0000256" key="2">
    <source>
        <dbReference type="ARBA" id="ARBA00008536"/>
    </source>
</evidence>
<comment type="catalytic activity">
    <reaction evidence="18">
        <text>L-threonyl-[protein] + ATP = O-phospho-L-threonyl-[protein] + ADP + H(+)</text>
        <dbReference type="Rhea" id="RHEA:46608"/>
        <dbReference type="Rhea" id="RHEA-COMP:11060"/>
        <dbReference type="Rhea" id="RHEA-COMP:11605"/>
        <dbReference type="ChEBI" id="CHEBI:15378"/>
        <dbReference type="ChEBI" id="CHEBI:30013"/>
        <dbReference type="ChEBI" id="CHEBI:30616"/>
        <dbReference type="ChEBI" id="CHEBI:61977"/>
        <dbReference type="ChEBI" id="CHEBI:456216"/>
    </reaction>
</comment>
<evidence type="ECO:0000313" key="25">
    <source>
        <dbReference type="Proteomes" id="UP000053144"/>
    </source>
</evidence>
<feature type="transmembrane region" description="Helical" evidence="20">
    <location>
        <begin position="697"/>
        <end position="718"/>
    </location>
</feature>
<feature type="domain" description="Gnk2-homologous" evidence="23">
    <location>
        <begin position="367"/>
        <end position="472"/>
    </location>
</feature>
<feature type="domain" description="Gnk2-homologous" evidence="23">
    <location>
        <begin position="29"/>
        <end position="133"/>
    </location>
</feature>
<dbReference type="Proteomes" id="UP000053144">
    <property type="component" value="Chromosome 10"/>
</dbReference>
<dbReference type="InterPro" id="IPR011009">
    <property type="entry name" value="Kinase-like_dom_sf"/>
</dbReference>
<dbReference type="SMART" id="SM00220">
    <property type="entry name" value="S_TKc"/>
    <property type="match status" value="1"/>
</dbReference>
<dbReference type="FunFam" id="1.10.510.10:FF:000240">
    <property type="entry name" value="Lectin-domain containing receptor kinase A4.3"/>
    <property type="match status" value="1"/>
</dbReference>
<protein>
    <recommendedName>
        <fullName evidence="26">Cysteine-rich receptor-like protein kinase</fullName>
    </recommendedName>
</protein>
<evidence type="ECO:0000256" key="1">
    <source>
        <dbReference type="ARBA" id="ARBA00004251"/>
    </source>
</evidence>
<comment type="similarity">
    <text evidence="2">In the N-terminal section; belongs to the leguminous lectin family.</text>
</comment>
<dbReference type="InterPro" id="IPR001245">
    <property type="entry name" value="Ser-Thr/Tyr_kinase_cat_dom"/>
</dbReference>
<dbReference type="InterPro" id="IPR002902">
    <property type="entry name" value="GNK2"/>
</dbReference>
<feature type="binding site" evidence="19">
    <location>
        <position position="787"/>
    </location>
    <ligand>
        <name>ATP</name>
        <dbReference type="ChEBI" id="CHEBI:30616"/>
    </ligand>
</feature>
<evidence type="ECO:0000256" key="7">
    <source>
        <dbReference type="ARBA" id="ARBA00022692"/>
    </source>
</evidence>
<feature type="domain" description="Gnk2-homologous" evidence="23">
    <location>
        <begin position="139"/>
        <end position="245"/>
    </location>
</feature>
<keyword evidence="13 20" id="KW-1133">Transmembrane helix</keyword>
<evidence type="ECO:0000259" key="22">
    <source>
        <dbReference type="PROSITE" id="PS50011"/>
    </source>
</evidence>
<evidence type="ECO:0000256" key="15">
    <source>
        <dbReference type="ARBA" id="ARBA00023170"/>
    </source>
</evidence>
<dbReference type="SUPFAM" id="SSF56112">
    <property type="entry name" value="Protein kinase-like (PK-like)"/>
    <property type="match status" value="1"/>
</dbReference>
<dbReference type="InterPro" id="IPR008271">
    <property type="entry name" value="Ser/Thr_kinase_AS"/>
</dbReference>
<dbReference type="PROSITE" id="PS00108">
    <property type="entry name" value="PROTEIN_KINASE_ST"/>
    <property type="match status" value="1"/>
</dbReference>
<dbReference type="Pfam" id="PF01657">
    <property type="entry name" value="Stress-antifung"/>
    <property type="match status" value="5"/>
</dbReference>
<feature type="transmembrane region" description="Helical" evidence="20">
    <location>
        <begin position="500"/>
        <end position="521"/>
    </location>
</feature>
<evidence type="ECO:0008006" key="26">
    <source>
        <dbReference type="Google" id="ProtNLM"/>
    </source>
</evidence>
<dbReference type="PROSITE" id="PS51473">
    <property type="entry name" value="GNK2"/>
    <property type="match status" value="5"/>
</dbReference>
<comment type="subcellular location">
    <subcellularLocation>
        <location evidence="1">Cell membrane</location>
        <topology evidence="1">Single-pass type I membrane protein</topology>
    </subcellularLocation>
</comment>
<keyword evidence="16" id="KW-0325">Glycoprotein</keyword>
<accession>A0A0L9VJ13</accession>
<evidence type="ECO:0000256" key="4">
    <source>
        <dbReference type="ARBA" id="ARBA00022475"/>
    </source>
</evidence>
<dbReference type="EMBL" id="CM003380">
    <property type="protein sequence ID" value="KOM54907.1"/>
    <property type="molecule type" value="Genomic_DNA"/>
</dbReference>
<dbReference type="PANTHER" id="PTHR32099">
    <property type="entry name" value="CYSTEINE-RICH REPEAT SECRETORY PROTEIN"/>
    <property type="match status" value="1"/>
</dbReference>
<evidence type="ECO:0000256" key="21">
    <source>
        <dbReference type="SAM" id="SignalP"/>
    </source>
</evidence>
<organism evidence="24 25">
    <name type="scientific">Phaseolus angularis</name>
    <name type="common">Azuki bean</name>
    <name type="synonym">Vigna angularis</name>
    <dbReference type="NCBI Taxonomy" id="3914"/>
    <lineage>
        <taxon>Eukaryota</taxon>
        <taxon>Viridiplantae</taxon>
        <taxon>Streptophyta</taxon>
        <taxon>Embryophyta</taxon>
        <taxon>Tracheophyta</taxon>
        <taxon>Spermatophyta</taxon>
        <taxon>Magnoliopsida</taxon>
        <taxon>eudicotyledons</taxon>
        <taxon>Gunneridae</taxon>
        <taxon>Pentapetalae</taxon>
        <taxon>rosids</taxon>
        <taxon>fabids</taxon>
        <taxon>Fabales</taxon>
        <taxon>Fabaceae</taxon>
        <taxon>Papilionoideae</taxon>
        <taxon>50 kb inversion clade</taxon>
        <taxon>NPAAA clade</taxon>
        <taxon>indigoferoid/millettioid clade</taxon>
        <taxon>Phaseoleae</taxon>
        <taxon>Vigna</taxon>
    </lineage>
</organism>
<keyword evidence="8 21" id="KW-0732">Signal</keyword>
<keyword evidence="5" id="KW-0723">Serine/threonine-protein kinase</keyword>
<dbReference type="Pfam" id="PF07714">
    <property type="entry name" value="PK_Tyr_Ser-Thr"/>
    <property type="match status" value="1"/>
</dbReference>
<feature type="domain" description="Protein kinase" evidence="22">
    <location>
        <begin position="758"/>
        <end position="1052"/>
    </location>
</feature>
<dbReference type="GO" id="GO:0004674">
    <property type="term" value="F:protein serine/threonine kinase activity"/>
    <property type="evidence" value="ECO:0007669"/>
    <property type="project" value="UniProtKB-KW"/>
</dbReference>
<comment type="similarity">
    <text evidence="3">In the C-terminal section; belongs to the protein kinase superfamily. Ser/Thr protein kinase family.</text>
</comment>
<dbReference type="GO" id="GO:0005524">
    <property type="term" value="F:ATP binding"/>
    <property type="evidence" value="ECO:0007669"/>
    <property type="project" value="UniProtKB-UniRule"/>
</dbReference>
<dbReference type="Gramene" id="KOM54907">
    <property type="protein sequence ID" value="KOM54907"/>
    <property type="gene ID" value="LR48_Vigan10g079900"/>
</dbReference>
<dbReference type="Gene3D" id="1.10.510.10">
    <property type="entry name" value="Transferase(Phosphotransferase) domain 1"/>
    <property type="match status" value="1"/>
</dbReference>
<evidence type="ECO:0000256" key="17">
    <source>
        <dbReference type="ARBA" id="ARBA00047558"/>
    </source>
</evidence>
<keyword evidence="4" id="KW-1003">Cell membrane</keyword>
<evidence type="ECO:0000256" key="19">
    <source>
        <dbReference type="PROSITE-ProRule" id="PRU10141"/>
    </source>
</evidence>
<evidence type="ECO:0000256" key="12">
    <source>
        <dbReference type="ARBA" id="ARBA00022840"/>
    </source>
</evidence>
<name>A0A0L9VJ13_PHAAN</name>
<dbReference type="InterPro" id="IPR000719">
    <property type="entry name" value="Prot_kinase_dom"/>
</dbReference>
<dbReference type="FunFam" id="3.30.430.20:FF:000013">
    <property type="entry name" value="Cysteine-rich RLK (RECEPTOR-like protein kinase) 23"/>
    <property type="match status" value="2"/>
</dbReference>
<feature type="signal peptide" evidence="21">
    <location>
        <begin position="1"/>
        <end position="23"/>
    </location>
</feature>
<dbReference type="InterPro" id="IPR038408">
    <property type="entry name" value="GNK2_sf"/>
</dbReference>
<dbReference type="CDD" id="cd23509">
    <property type="entry name" value="Gnk2-like"/>
    <property type="match status" value="5"/>
</dbReference>
<keyword evidence="11" id="KW-0418">Kinase</keyword>
<evidence type="ECO:0000256" key="20">
    <source>
        <dbReference type="SAM" id="Phobius"/>
    </source>
</evidence>
<dbReference type="InterPro" id="IPR017441">
    <property type="entry name" value="Protein_kinase_ATP_BS"/>
</dbReference>
<dbReference type="OMA" id="SECNSFQ"/>
<proteinExistence type="inferred from homology"/>